<feature type="region of interest" description="Disordered" evidence="1">
    <location>
        <begin position="39"/>
        <end position="81"/>
    </location>
</feature>
<keyword evidence="4" id="KW-1185">Reference proteome</keyword>
<sequence>MIFSRRPGARRPGARRRARVAAAAAGLAGVLLLSACSGGGHSGDDSATSPAPSATASTGTSGDSGSGSDSGSASGSDGSDAGGLQGSWLATTGGKAVALVITGKQAAIFATGGSVCTGTAGEESGTRMIRLKCTDGNKDRATGTVDSVNSKSLKVTWEGDLGTETYTKAEGGKLPTGLPTGGLG</sequence>
<protein>
    <recommendedName>
        <fullName evidence="5">Serine/threonine protein kinase</fullName>
    </recommendedName>
</protein>
<dbReference type="EMBL" id="NGFN01000181">
    <property type="protein sequence ID" value="OUD00394.1"/>
    <property type="molecule type" value="Genomic_DNA"/>
</dbReference>
<evidence type="ECO:0008006" key="5">
    <source>
        <dbReference type="Google" id="ProtNLM"/>
    </source>
</evidence>
<gene>
    <name evidence="3" type="ORF">CA983_25720</name>
</gene>
<accession>A0A243RYX0</accession>
<feature type="signal peptide" evidence="2">
    <location>
        <begin position="1"/>
        <end position="42"/>
    </location>
</feature>
<feature type="compositionally biased region" description="Low complexity" evidence="1">
    <location>
        <begin position="45"/>
        <end position="79"/>
    </location>
</feature>
<keyword evidence="2" id="KW-0732">Signal</keyword>
<evidence type="ECO:0000256" key="1">
    <source>
        <dbReference type="SAM" id="MobiDB-lite"/>
    </source>
</evidence>
<name>A0A243RYX0_9ACTN</name>
<dbReference type="Proteomes" id="UP000195105">
    <property type="component" value="Unassembled WGS sequence"/>
</dbReference>
<organism evidence="3 4">
    <name type="scientific">Streptomyces swartbergensis</name>
    <dbReference type="NCBI Taxonomy" id="487165"/>
    <lineage>
        <taxon>Bacteria</taxon>
        <taxon>Bacillati</taxon>
        <taxon>Actinomycetota</taxon>
        <taxon>Actinomycetes</taxon>
        <taxon>Kitasatosporales</taxon>
        <taxon>Streptomycetaceae</taxon>
        <taxon>Streptomyces</taxon>
    </lineage>
</organism>
<evidence type="ECO:0000256" key="2">
    <source>
        <dbReference type="SAM" id="SignalP"/>
    </source>
</evidence>
<proteinExistence type="predicted"/>
<reference evidence="3 4" key="1">
    <citation type="submission" date="2017-05" db="EMBL/GenBank/DDBJ databases">
        <title>Biotechnological potential of actinobacteria isolated from South African environments.</title>
        <authorList>
            <person name="Le Roes-Hill M."/>
            <person name="Prins A."/>
            <person name="Durrell K.A."/>
        </authorList>
    </citation>
    <scope>NUCLEOTIDE SEQUENCE [LARGE SCALE GENOMIC DNA]</scope>
    <source>
        <strain evidence="3 4">HMC13</strain>
    </source>
</reference>
<dbReference type="AlphaFoldDB" id="A0A243RYX0"/>
<comment type="caution">
    <text evidence="3">The sequence shown here is derived from an EMBL/GenBank/DDBJ whole genome shotgun (WGS) entry which is preliminary data.</text>
</comment>
<dbReference type="RefSeq" id="WP_425276474.1">
    <property type="nucleotide sequence ID" value="NZ_NGFN01000181.1"/>
</dbReference>
<feature type="chain" id="PRO_5039451583" description="Serine/threonine protein kinase" evidence="2">
    <location>
        <begin position="43"/>
        <end position="184"/>
    </location>
</feature>
<evidence type="ECO:0000313" key="3">
    <source>
        <dbReference type="EMBL" id="OUD00394.1"/>
    </source>
</evidence>
<evidence type="ECO:0000313" key="4">
    <source>
        <dbReference type="Proteomes" id="UP000195105"/>
    </source>
</evidence>